<dbReference type="Proteomes" id="UP001597173">
    <property type="component" value="Unassembled WGS sequence"/>
</dbReference>
<comment type="caution">
    <text evidence="2">The sequence shown here is derived from an EMBL/GenBank/DDBJ whole genome shotgun (WGS) entry which is preliminary data.</text>
</comment>
<organism evidence="2 3">
    <name type="scientific">Mycoplana ramosa</name>
    <name type="common">Mycoplana bullata</name>
    <dbReference type="NCBI Taxonomy" id="40837"/>
    <lineage>
        <taxon>Bacteria</taxon>
        <taxon>Pseudomonadati</taxon>
        <taxon>Pseudomonadota</taxon>
        <taxon>Alphaproteobacteria</taxon>
        <taxon>Hyphomicrobiales</taxon>
        <taxon>Rhizobiaceae</taxon>
        <taxon>Mycoplana</taxon>
    </lineage>
</organism>
<protein>
    <submittedName>
        <fullName evidence="2">Uncharacterized protein</fullName>
    </submittedName>
</protein>
<evidence type="ECO:0000313" key="2">
    <source>
        <dbReference type="EMBL" id="MFD1328017.1"/>
    </source>
</evidence>
<keyword evidence="3" id="KW-1185">Reference proteome</keyword>
<dbReference type="RefSeq" id="WP_374837495.1">
    <property type="nucleotide sequence ID" value="NZ_JBHEEW010000005.1"/>
</dbReference>
<accession>A0ABW3YVR4</accession>
<proteinExistence type="predicted"/>
<sequence length="124" mass="13117">MSAIAMLRRICLLLALLGIAFAPVYAAAAAPAMMGMFGMHQSVAPGMDAAMEKDDCCRSELPAQTRGCGGLCPLALTCSSPAMACENLSSWIVRRVPRVVLHGPLHDQQRSSAVVEPPTQPPRV</sequence>
<gene>
    <name evidence="2" type="ORF">ACFQ33_08940</name>
</gene>
<feature type="signal peptide" evidence="1">
    <location>
        <begin position="1"/>
        <end position="26"/>
    </location>
</feature>
<dbReference type="EMBL" id="JBHTNF010000004">
    <property type="protein sequence ID" value="MFD1328017.1"/>
    <property type="molecule type" value="Genomic_DNA"/>
</dbReference>
<reference evidence="3" key="1">
    <citation type="journal article" date="2019" name="Int. J. Syst. Evol. Microbiol.">
        <title>The Global Catalogue of Microorganisms (GCM) 10K type strain sequencing project: providing services to taxonomists for standard genome sequencing and annotation.</title>
        <authorList>
            <consortium name="The Broad Institute Genomics Platform"/>
            <consortium name="The Broad Institute Genome Sequencing Center for Infectious Disease"/>
            <person name="Wu L."/>
            <person name="Ma J."/>
        </authorList>
    </citation>
    <scope>NUCLEOTIDE SEQUENCE [LARGE SCALE GENOMIC DNA]</scope>
    <source>
        <strain evidence="3">CCUG 55609</strain>
    </source>
</reference>
<feature type="chain" id="PRO_5047383613" evidence="1">
    <location>
        <begin position="27"/>
        <end position="124"/>
    </location>
</feature>
<name>A0ABW3YVR4_MYCRA</name>
<keyword evidence="1" id="KW-0732">Signal</keyword>
<evidence type="ECO:0000313" key="3">
    <source>
        <dbReference type="Proteomes" id="UP001597173"/>
    </source>
</evidence>
<evidence type="ECO:0000256" key="1">
    <source>
        <dbReference type="SAM" id="SignalP"/>
    </source>
</evidence>